<evidence type="ECO:0000313" key="4">
    <source>
        <dbReference type="EMBL" id="PIV63585.1"/>
    </source>
</evidence>
<gene>
    <name evidence="4" type="ORF">COS11_06660</name>
</gene>
<dbReference type="AlphaFoldDB" id="A0A2M7E7B2"/>
<comment type="similarity">
    <text evidence="3">Belongs to the DegT/DnrJ/EryC1 family.</text>
</comment>
<dbReference type="Pfam" id="PF01041">
    <property type="entry name" value="DegT_DnrJ_EryC1"/>
    <property type="match status" value="1"/>
</dbReference>
<evidence type="ECO:0008006" key="6">
    <source>
        <dbReference type="Google" id="ProtNLM"/>
    </source>
</evidence>
<protein>
    <recommendedName>
        <fullName evidence="6">DegT/DnrJ/EryC1/StrS family aminotransferase</fullName>
    </recommendedName>
</protein>
<evidence type="ECO:0000256" key="1">
    <source>
        <dbReference type="PIRSR" id="PIRSR000390-1"/>
    </source>
</evidence>
<dbReference type="InterPro" id="IPR015421">
    <property type="entry name" value="PyrdxlP-dep_Trfase_major"/>
</dbReference>
<evidence type="ECO:0000256" key="3">
    <source>
        <dbReference type="RuleBase" id="RU004508"/>
    </source>
</evidence>
<dbReference type="InterPro" id="IPR015422">
    <property type="entry name" value="PyrdxlP-dep_Trfase_small"/>
</dbReference>
<dbReference type="Gene3D" id="3.40.640.10">
    <property type="entry name" value="Type I PLP-dependent aspartate aminotransferase-like (Major domain)"/>
    <property type="match status" value="1"/>
</dbReference>
<dbReference type="SUPFAM" id="SSF53383">
    <property type="entry name" value="PLP-dependent transferases"/>
    <property type="match status" value="1"/>
</dbReference>
<sequence length="449" mass="49978">MKYKGSRIMSKLAIFGGEKAVKSNVEDIFTWPIITKEIEGAVLEVLRAGNMSGIDVTKKFEEEYAVWHKMKYALGHSTGTGALHSAMFGLGIGKGDEIICPSITYWASALPVYSLGGTVVFAEIDPKTLCIDPDDIEQRITERTKAIMVVHYCGYPAEMDSIMEIARKHNLKVIEDCSHAHGALYQGKMVGTIGDVSAFSLMSGKSFPCGEAGIMLTNNRRIYERALAFGHYARHNEIQLEDIKKGSGLPWGGYKYRMHQLSSAVGRVQLKLYPERMAEIDKAMNYFWDLLEGTPGIKGHRPKKGSGSTMGGWYAPSGLYRPEELEGLSISRFCEAVTAEGFATSPGCNKPLHLHPIFNTIDVYHQGKPTRIVNSTSDIRQPLGSLPVSEGIQEKVFHIPWFKHYRPKIIEEHAEAFRKVAKNYKELLAEDKGNPEELGGWGLTFRGQK</sequence>
<dbReference type="PANTHER" id="PTHR30244">
    <property type="entry name" value="TRANSAMINASE"/>
    <property type="match status" value="1"/>
</dbReference>
<organism evidence="4 5">
    <name type="scientific">bacterium (Candidatus Ratteibacteria) CG01_land_8_20_14_3_00_40_19</name>
    <dbReference type="NCBI Taxonomy" id="2014290"/>
    <lineage>
        <taxon>Bacteria</taxon>
        <taxon>Candidatus Ratteibacteria</taxon>
    </lineage>
</organism>
<dbReference type="InterPro" id="IPR000653">
    <property type="entry name" value="DegT/StrS_aminotransferase"/>
</dbReference>
<feature type="active site" description="Proton acceptor" evidence="1">
    <location>
        <position position="205"/>
    </location>
</feature>
<dbReference type="GO" id="GO:0008483">
    <property type="term" value="F:transaminase activity"/>
    <property type="evidence" value="ECO:0007669"/>
    <property type="project" value="TreeGrafter"/>
</dbReference>
<comment type="caution">
    <text evidence="4">The sequence shown here is derived from an EMBL/GenBank/DDBJ whole genome shotgun (WGS) entry which is preliminary data.</text>
</comment>
<dbReference type="Proteomes" id="UP000228886">
    <property type="component" value="Unassembled WGS sequence"/>
</dbReference>
<evidence type="ECO:0000256" key="2">
    <source>
        <dbReference type="PIRSR" id="PIRSR000390-2"/>
    </source>
</evidence>
<keyword evidence="2 3" id="KW-0663">Pyridoxal phosphate</keyword>
<evidence type="ECO:0000313" key="5">
    <source>
        <dbReference type="Proteomes" id="UP000228886"/>
    </source>
</evidence>
<dbReference type="GO" id="GO:0030170">
    <property type="term" value="F:pyridoxal phosphate binding"/>
    <property type="evidence" value="ECO:0007669"/>
    <property type="project" value="TreeGrafter"/>
</dbReference>
<feature type="modified residue" description="N6-(pyridoxal phosphate)lysine" evidence="2">
    <location>
        <position position="205"/>
    </location>
</feature>
<name>A0A2M7E7B2_9BACT</name>
<dbReference type="CDD" id="cd00616">
    <property type="entry name" value="AHBA_syn"/>
    <property type="match status" value="1"/>
</dbReference>
<dbReference type="Gene3D" id="3.90.1150.10">
    <property type="entry name" value="Aspartate Aminotransferase, domain 1"/>
    <property type="match status" value="1"/>
</dbReference>
<reference evidence="5" key="1">
    <citation type="submission" date="2017-09" db="EMBL/GenBank/DDBJ databases">
        <title>Depth-based differentiation of microbial function through sediment-hosted aquifers and enrichment of novel symbionts in the deep terrestrial subsurface.</title>
        <authorList>
            <person name="Probst A.J."/>
            <person name="Ladd B."/>
            <person name="Jarett J.K."/>
            <person name="Geller-Mcgrath D.E."/>
            <person name="Sieber C.M.K."/>
            <person name="Emerson J.B."/>
            <person name="Anantharaman K."/>
            <person name="Thomas B.C."/>
            <person name="Malmstrom R."/>
            <person name="Stieglmeier M."/>
            <person name="Klingl A."/>
            <person name="Woyke T."/>
            <person name="Ryan C.M."/>
            <person name="Banfield J.F."/>
        </authorList>
    </citation>
    <scope>NUCLEOTIDE SEQUENCE [LARGE SCALE GENOMIC DNA]</scope>
</reference>
<dbReference type="EMBL" id="PETL01000320">
    <property type="protein sequence ID" value="PIV63585.1"/>
    <property type="molecule type" value="Genomic_DNA"/>
</dbReference>
<dbReference type="GO" id="GO:0000271">
    <property type="term" value="P:polysaccharide biosynthetic process"/>
    <property type="evidence" value="ECO:0007669"/>
    <property type="project" value="TreeGrafter"/>
</dbReference>
<proteinExistence type="inferred from homology"/>
<dbReference type="PANTHER" id="PTHR30244:SF34">
    <property type="entry name" value="DTDP-4-AMINO-4,6-DIDEOXYGALACTOSE TRANSAMINASE"/>
    <property type="match status" value="1"/>
</dbReference>
<dbReference type="PIRSF" id="PIRSF000390">
    <property type="entry name" value="PLP_StrS"/>
    <property type="match status" value="1"/>
</dbReference>
<accession>A0A2M7E7B2</accession>
<dbReference type="InterPro" id="IPR015424">
    <property type="entry name" value="PyrdxlP-dep_Trfase"/>
</dbReference>